<gene>
    <name evidence="2" type="ORF">IZU98_13505</name>
</gene>
<keyword evidence="1" id="KW-0472">Membrane</keyword>
<accession>A0A7S9LE93</accession>
<name>A0A7S9LE93_9PSED</name>
<evidence type="ECO:0000313" key="3">
    <source>
        <dbReference type="Proteomes" id="UP000594430"/>
    </source>
</evidence>
<evidence type="ECO:0008006" key="4">
    <source>
        <dbReference type="Google" id="ProtNLM"/>
    </source>
</evidence>
<keyword evidence="1" id="KW-1133">Transmembrane helix</keyword>
<proteinExistence type="predicted"/>
<dbReference type="Proteomes" id="UP000594430">
    <property type="component" value="Chromosome"/>
</dbReference>
<organism evidence="2 3">
    <name type="scientific">Pseudomonas fulva</name>
    <dbReference type="NCBI Taxonomy" id="47880"/>
    <lineage>
        <taxon>Bacteria</taxon>
        <taxon>Pseudomonadati</taxon>
        <taxon>Pseudomonadota</taxon>
        <taxon>Gammaproteobacteria</taxon>
        <taxon>Pseudomonadales</taxon>
        <taxon>Pseudomonadaceae</taxon>
        <taxon>Pseudomonas</taxon>
    </lineage>
</organism>
<protein>
    <recommendedName>
        <fullName evidence="4">Lipoprotein</fullName>
    </recommendedName>
</protein>
<reference evidence="2 3" key="1">
    <citation type="submission" date="2020-11" db="EMBL/GenBank/DDBJ databases">
        <title>Pseudomonas fulva producing VIM-24.</title>
        <authorList>
            <person name="Liu S."/>
        </authorList>
    </citation>
    <scope>NUCLEOTIDE SEQUENCE [LARGE SCALE GENOMIC DNA]</scope>
    <source>
        <strain evidence="2 3">ZDHY414</strain>
    </source>
</reference>
<dbReference type="EMBL" id="CP064946">
    <property type="protein sequence ID" value="QPH47432.1"/>
    <property type="molecule type" value="Genomic_DNA"/>
</dbReference>
<sequence length="112" mass="12308">MDRCALEFIARRWWRRIEVWVIALLLVVGGGFGGYQLAQWALARSYLEQVAEIRAAYDEASLQRDQRLDELAKQTGSAAAKASKAATTATQAADKADQAVDRAGEALNRVTP</sequence>
<feature type="transmembrane region" description="Helical" evidence="1">
    <location>
        <begin position="20"/>
        <end position="38"/>
    </location>
</feature>
<evidence type="ECO:0000256" key="1">
    <source>
        <dbReference type="SAM" id="Phobius"/>
    </source>
</evidence>
<keyword evidence="1" id="KW-0812">Transmembrane</keyword>
<dbReference type="AlphaFoldDB" id="A0A7S9LE93"/>
<dbReference type="RefSeq" id="WP_196109999.1">
    <property type="nucleotide sequence ID" value="NZ_CP064943.1"/>
</dbReference>
<evidence type="ECO:0000313" key="2">
    <source>
        <dbReference type="EMBL" id="QPH47432.1"/>
    </source>
</evidence>